<proteinExistence type="predicted"/>
<dbReference type="HOGENOM" id="CLU_2181075_0_0_6"/>
<dbReference type="Gene3D" id="2.40.10.220">
    <property type="entry name" value="predicted glycosyltransferase like domains"/>
    <property type="match status" value="1"/>
</dbReference>
<dbReference type="Pfam" id="PF07238">
    <property type="entry name" value="PilZ"/>
    <property type="match status" value="1"/>
</dbReference>
<dbReference type="Proteomes" id="UP000001844">
    <property type="component" value="Chromosome"/>
</dbReference>
<reference evidence="3" key="1">
    <citation type="submission" date="2010-04" db="EMBL/GenBank/DDBJ databases">
        <title>Complete genome sequence of Nitrosococcus halophilus Nc4, a salt-adapted, aerobic obligate ammonia-oxidizing sulfur purple bacterium.</title>
        <authorList>
            <consortium name="US DOE Joint Genome Institute"/>
            <person name="Campbell M.A."/>
            <person name="Malfatti S.A."/>
            <person name="Chain P.S.G."/>
            <person name="Heidelberg J.F."/>
            <person name="Ward B.B."/>
            <person name="Klotz M.G."/>
        </authorList>
    </citation>
    <scope>NUCLEOTIDE SEQUENCE [LARGE SCALE GENOMIC DNA]</scope>
    <source>
        <strain evidence="3">Nc4</strain>
    </source>
</reference>
<dbReference type="KEGG" id="nhl:Nhal_0461"/>
<dbReference type="InterPro" id="IPR009875">
    <property type="entry name" value="PilZ_domain"/>
</dbReference>
<sequence length="109" mass="12240">MGAKVLTALGVKSKMSCFLSKKIERRRNPRKRAGVRVYLSWPGQQPQRCQVINLSVTGAFVEVGPLRIPEDRIIKLVFVLSADSLIKMHHLSATVVHRSQEGIGLMFQQ</sequence>
<feature type="domain" description="PilZ" evidence="1">
    <location>
        <begin position="24"/>
        <end position="108"/>
    </location>
</feature>
<dbReference type="GO" id="GO:0035438">
    <property type="term" value="F:cyclic-di-GMP binding"/>
    <property type="evidence" value="ECO:0007669"/>
    <property type="project" value="InterPro"/>
</dbReference>
<evidence type="ECO:0000313" key="3">
    <source>
        <dbReference type="Proteomes" id="UP000001844"/>
    </source>
</evidence>
<evidence type="ECO:0000313" key="2">
    <source>
        <dbReference type="EMBL" id="ADE13647.1"/>
    </source>
</evidence>
<evidence type="ECO:0000259" key="1">
    <source>
        <dbReference type="Pfam" id="PF07238"/>
    </source>
</evidence>
<name>D5BVL9_NITHN</name>
<protein>
    <submittedName>
        <fullName evidence="2">Type IV pilus assembly PilZ</fullName>
    </submittedName>
</protein>
<dbReference type="SUPFAM" id="SSF141371">
    <property type="entry name" value="PilZ domain-like"/>
    <property type="match status" value="1"/>
</dbReference>
<dbReference type="eggNOG" id="ENOG502ZQ4T">
    <property type="taxonomic scope" value="Bacteria"/>
</dbReference>
<keyword evidence="3" id="KW-1185">Reference proteome</keyword>
<gene>
    <name evidence="2" type="ordered locus">Nhal_0461</name>
</gene>
<accession>D5BVL9</accession>
<dbReference type="EMBL" id="CP001798">
    <property type="protein sequence ID" value="ADE13647.1"/>
    <property type="molecule type" value="Genomic_DNA"/>
</dbReference>
<organism evidence="2 3">
    <name type="scientific">Nitrosococcus halophilus (strain Nc4)</name>
    <dbReference type="NCBI Taxonomy" id="472759"/>
    <lineage>
        <taxon>Bacteria</taxon>
        <taxon>Pseudomonadati</taxon>
        <taxon>Pseudomonadota</taxon>
        <taxon>Gammaproteobacteria</taxon>
        <taxon>Chromatiales</taxon>
        <taxon>Chromatiaceae</taxon>
        <taxon>Nitrosococcus</taxon>
    </lineage>
</organism>
<dbReference type="AlphaFoldDB" id="D5BVL9"/>